<proteinExistence type="inferred from homology"/>
<keyword evidence="6" id="KW-1185">Reference proteome</keyword>
<accession>A0A8R1USP9</accession>
<keyword evidence="3" id="KW-0687">Ribonucleoprotein</keyword>
<dbReference type="GO" id="GO:1990904">
    <property type="term" value="C:ribonucleoprotein complex"/>
    <property type="evidence" value="ECO:0007669"/>
    <property type="project" value="UniProtKB-KW"/>
</dbReference>
<dbReference type="Pfam" id="PF00177">
    <property type="entry name" value="Ribosomal_S7"/>
    <property type="match status" value="1"/>
</dbReference>
<feature type="domain" description="Small ribosomal subunit protein uS7" evidence="4">
    <location>
        <begin position="102"/>
        <end position="154"/>
    </location>
</feature>
<dbReference type="SUPFAM" id="SSF47973">
    <property type="entry name" value="Ribosomal protein S7"/>
    <property type="match status" value="1"/>
</dbReference>
<evidence type="ECO:0000313" key="5">
    <source>
        <dbReference type="EnsemblMetazoa" id="PPA39337.1"/>
    </source>
</evidence>
<sequence>QLGDEWAVNEAVDFAPAFELESDLPEVKLFGKWNLQEVNVADISLVDYITIKEKYAKYLPHSAGRYQNPVQVLVNAVIMSLLVLDAPVPSVVSPSTWLPSDAMWLLGAGAHEAAFRNIKTIAECVADELINAAKESPNNYAIKKKDEPERVAQFNV</sequence>
<dbReference type="InterPro" id="IPR036823">
    <property type="entry name" value="Ribosomal_uS7_dom_sf"/>
</dbReference>
<dbReference type="OrthoDB" id="10264639at2759"/>
<dbReference type="Gene3D" id="1.10.455.10">
    <property type="entry name" value="Ribosomal protein S7 domain"/>
    <property type="match status" value="2"/>
</dbReference>
<dbReference type="PANTHER" id="PTHR11205">
    <property type="entry name" value="RIBOSOMAL PROTEIN S7"/>
    <property type="match status" value="1"/>
</dbReference>
<name>A0A2A6BJK9_PRIPA</name>
<dbReference type="Proteomes" id="UP000005239">
    <property type="component" value="Unassembled WGS sequence"/>
</dbReference>
<dbReference type="FunFam" id="1.10.455.10:FF:000014">
    <property type="entry name" value="Ribosomal protein"/>
    <property type="match status" value="1"/>
</dbReference>
<dbReference type="AlphaFoldDB" id="A0A2A6BJK9"/>
<evidence type="ECO:0000256" key="2">
    <source>
        <dbReference type="ARBA" id="ARBA00022980"/>
    </source>
</evidence>
<reference evidence="5" key="2">
    <citation type="submission" date="2022-06" db="UniProtKB">
        <authorList>
            <consortium name="EnsemblMetazoa"/>
        </authorList>
    </citation>
    <scope>IDENTIFICATION</scope>
    <source>
        <strain evidence="5">PS312</strain>
    </source>
</reference>
<dbReference type="InterPro" id="IPR023798">
    <property type="entry name" value="Ribosomal_uS7_dom"/>
</dbReference>
<dbReference type="InterPro" id="IPR000235">
    <property type="entry name" value="Ribosomal_uS7"/>
</dbReference>
<dbReference type="GO" id="GO:0006412">
    <property type="term" value="P:translation"/>
    <property type="evidence" value="ECO:0007669"/>
    <property type="project" value="InterPro"/>
</dbReference>
<gene>
    <name evidence="5" type="primary">WBGene00277706</name>
</gene>
<reference evidence="6" key="1">
    <citation type="journal article" date="2008" name="Nat. Genet.">
        <title>The Pristionchus pacificus genome provides a unique perspective on nematode lifestyle and parasitism.</title>
        <authorList>
            <person name="Dieterich C."/>
            <person name="Clifton S.W."/>
            <person name="Schuster L.N."/>
            <person name="Chinwalla A."/>
            <person name="Delehaunty K."/>
            <person name="Dinkelacker I."/>
            <person name="Fulton L."/>
            <person name="Fulton R."/>
            <person name="Godfrey J."/>
            <person name="Minx P."/>
            <person name="Mitreva M."/>
            <person name="Roeseler W."/>
            <person name="Tian H."/>
            <person name="Witte H."/>
            <person name="Yang S.P."/>
            <person name="Wilson R.K."/>
            <person name="Sommer R.J."/>
        </authorList>
    </citation>
    <scope>NUCLEOTIDE SEQUENCE [LARGE SCALE GENOMIC DNA]</scope>
    <source>
        <strain evidence="6">PS312</strain>
    </source>
</reference>
<comment type="similarity">
    <text evidence="1">Belongs to the universal ribosomal protein uS7 family.</text>
</comment>
<evidence type="ECO:0000313" key="6">
    <source>
        <dbReference type="Proteomes" id="UP000005239"/>
    </source>
</evidence>
<accession>A0A2A6BJK9</accession>
<dbReference type="EnsemblMetazoa" id="PPA39337.1">
    <property type="protein sequence ID" value="PPA39337.1"/>
    <property type="gene ID" value="WBGene00277706"/>
</dbReference>
<dbReference type="GO" id="GO:0005840">
    <property type="term" value="C:ribosome"/>
    <property type="evidence" value="ECO:0007669"/>
    <property type="project" value="UniProtKB-KW"/>
</dbReference>
<protein>
    <submittedName>
        <fullName evidence="5">Ribosomal protein</fullName>
    </submittedName>
</protein>
<dbReference type="FunFam" id="1.10.455.10:FF:000010">
    <property type="entry name" value="Ribosomal protein"/>
    <property type="match status" value="1"/>
</dbReference>
<evidence type="ECO:0000256" key="1">
    <source>
        <dbReference type="ARBA" id="ARBA00007151"/>
    </source>
</evidence>
<keyword evidence="2" id="KW-0689">Ribosomal protein</keyword>
<evidence type="ECO:0000259" key="4">
    <source>
        <dbReference type="Pfam" id="PF00177"/>
    </source>
</evidence>
<evidence type="ECO:0000256" key="3">
    <source>
        <dbReference type="ARBA" id="ARBA00023274"/>
    </source>
</evidence>
<organism evidence="5 6">
    <name type="scientific">Pristionchus pacificus</name>
    <name type="common">Parasitic nematode worm</name>
    <dbReference type="NCBI Taxonomy" id="54126"/>
    <lineage>
        <taxon>Eukaryota</taxon>
        <taxon>Metazoa</taxon>
        <taxon>Ecdysozoa</taxon>
        <taxon>Nematoda</taxon>
        <taxon>Chromadorea</taxon>
        <taxon>Rhabditida</taxon>
        <taxon>Rhabditina</taxon>
        <taxon>Diplogasteromorpha</taxon>
        <taxon>Diplogasteroidea</taxon>
        <taxon>Neodiplogasteridae</taxon>
        <taxon>Pristionchus</taxon>
    </lineage>
</organism>